<evidence type="ECO:0000256" key="3">
    <source>
        <dbReference type="ARBA" id="ARBA00012438"/>
    </source>
</evidence>
<feature type="transmembrane region" description="Helical" evidence="9">
    <location>
        <begin position="166"/>
        <end position="187"/>
    </location>
</feature>
<reference evidence="12" key="1">
    <citation type="journal article" date="2019" name="Int. J. Syst. Evol. Microbiol.">
        <title>The Global Catalogue of Microorganisms (GCM) 10K type strain sequencing project: providing services to taxonomists for standard genome sequencing and annotation.</title>
        <authorList>
            <consortium name="The Broad Institute Genomics Platform"/>
            <consortium name="The Broad Institute Genome Sequencing Center for Infectious Disease"/>
            <person name="Wu L."/>
            <person name="Ma J."/>
        </authorList>
    </citation>
    <scope>NUCLEOTIDE SEQUENCE [LARGE SCALE GENOMIC DNA]</scope>
    <source>
        <strain evidence="12">CGMCC 1.16275</strain>
    </source>
</reference>
<keyword evidence="4" id="KW-1003">Cell membrane</keyword>
<evidence type="ECO:0000256" key="4">
    <source>
        <dbReference type="ARBA" id="ARBA00022475"/>
    </source>
</evidence>
<keyword evidence="9" id="KW-0812">Transmembrane</keyword>
<dbReference type="RefSeq" id="WP_377359472.1">
    <property type="nucleotide sequence ID" value="NZ_JBHTCM010000010.1"/>
</dbReference>
<evidence type="ECO:0000256" key="5">
    <source>
        <dbReference type="ARBA" id="ARBA00022679"/>
    </source>
</evidence>
<dbReference type="SUPFAM" id="SSF55874">
    <property type="entry name" value="ATPase domain of HSP90 chaperone/DNA topoisomerase II/histidine kinase"/>
    <property type="match status" value="1"/>
</dbReference>
<dbReference type="PROSITE" id="PS50109">
    <property type="entry name" value="HIS_KIN"/>
    <property type="match status" value="1"/>
</dbReference>
<keyword evidence="12" id="KW-1185">Reference proteome</keyword>
<dbReference type="InterPro" id="IPR003661">
    <property type="entry name" value="HisK_dim/P_dom"/>
</dbReference>
<evidence type="ECO:0000256" key="8">
    <source>
        <dbReference type="ARBA" id="ARBA00022840"/>
    </source>
</evidence>
<dbReference type="PANTHER" id="PTHR44936">
    <property type="entry name" value="SENSOR PROTEIN CREC"/>
    <property type="match status" value="1"/>
</dbReference>
<organism evidence="11 12">
    <name type="scientific">Rhodocista pekingensis</name>
    <dbReference type="NCBI Taxonomy" id="201185"/>
    <lineage>
        <taxon>Bacteria</taxon>
        <taxon>Pseudomonadati</taxon>
        <taxon>Pseudomonadota</taxon>
        <taxon>Alphaproteobacteria</taxon>
        <taxon>Rhodospirillales</taxon>
        <taxon>Azospirillaceae</taxon>
        <taxon>Rhodocista</taxon>
    </lineage>
</organism>
<dbReference type="InterPro" id="IPR036097">
    <property type="entry name" value="HisK_dim/P_sf"/>
</dbReference>
<dbReference type="InterPro" id="IPR036890">
    <property type="entry name" value="HATPase_C_sf"/>
</dbReference>
<dbReference type="GO" id="GO:0016301">
    <property type="term" value="F:kinase activity"/>
    <property type="evidence" value="ECO:0007669"/>
    <property type="project" value="UniProtKB-KW"/>
</dbReference>
<evidence type="ECO:0000256" key="1">
    <source>
        <dbReference type="ARBA" id="ARBA00000085"/>
    </source>
</evidence>
<feature type="transmembrane region" description="Helical" evidence="9">
    <location>
        <begin position="120"/>
        <end position="146"/>
    </location>
</feature>
<gene>
    <name evidence="11" type="ORF">ACFQPS_12630</name>
</gene>
<dbReference type="InterPro" id="IPR003594">
    <property type="entry name" value="HATPase_dom"/>
</dbReference>
<dbReference type="NCBIfam" id="NF033792">
    <property type="entry name" value="ActS_PrrB_HisK"/>
    <property type="match status" value="1"/>
</dbReference>
<keyword evidence="9" id="KW-0472">Membrane</keyword>
<dbReference type="InterPro" id="IPR050980">
    <property type="entry name" value="2C_sensor_his_kinase"/>
</dbReference>
<dbReference type="EC" id="2.7.13.3" evidence="3"/>
<evidence type="ECO:0000256" key="6">
    <source>
        <dbReference type="ARBA" id="ARBA00022741"/>
    </source>
</evidence>
<dbReference type="Pfam" id="PF02518">
    <property type="entry name" value="HATPase_c"/>
    <property type="match status" value="1"/>
</dbReference>
<comment type="caution">
    <text evidence="11">The sequence shown here is derived from an EMBL/GenBank/DDBJ whole genome shotgun (WGS) entry which is preliminary data.</text>
</comment>
<keyword evidence="7 11" id="KW-0418">Kinase</keyword>
<feature type="domain" description="Histidine kinase" evidence="10">
    <location>
        <begin position="222"/>
        <end position="434"/>
    </location>
</feature>
<evidence type="ECO:0000256" key="7">
    <source>
        <dbReference type="ARBA" id="ARBA00022777"/>
    </source>
</evidence>
<evidence type="ECO:0000256" key="2">
    <source>
        <dbReference type="ARBA" id="ARBA00004651"/>
    </source>
</evidence>
<keyword evidence="9" id="KW-1133">Transmembrane helix</keyword>
<keyword evidence="8" id="KW-0067">ATP-binding</keyword>
<dbReference type="SMART" id="SM00387">
    <property type="entry name" value="HATPase_c"/>
    <property type="match status" value="1"/>
</dbReference>
<name>A0ABW2KXF4_9PROT</name>
<evidence type="ECO:0000313" key="11">
    <source>
        <dbReference type="EMBL" id="MFC7334010.1"/>
    </source>
</evidence>
<evidence type="ECO:0000256" key="9">
    <source>
        <dbReference type="SAM" id="Phobius"/>
    </source>
</evidence>
<dbReference type="CDD" id="cd00082">
    <property type="entry name" value="HisKA"/>
    <property type="match status" value="1"/>
</dbReference>
<dbReference type="EMBL" id="JBHTCM010000010">
    <property type="protein sequence ID" value="MFC7334010.1"/>
    <property type="molecule type" value="Genomic_DNA"/>
</dbReference>
<proteinExistence type="predicted"/>
<evidence type="ECO:0000313" key="12">
    <source>
        <dbReference type="Proteomes" id="UP001596456"/>
    </source>
</evidence>
<protein>
    <recommendedName>
        <fullName evidence="3">histidine kinase</fullName>
        <ecNumber evidence="3">2.7.13.3</ecNumber>
    </recommendedName>
</protein>
<dbReference type="Gene3D" id="3.30.565.10">
    <property type="entry name" value="Histidine kinase-like ATPase, C-terminal domain"/>
    <property type="match status" value="1"/>
</dbReference>
<sequence>MPTLAFSPYLPQDAAPAPGGRVHARTLIMIRWVAVAGQLVTLMTLGYLLGFELPMAHALAAVAASVLLNIYAAQRLAHQPFLHNRDAWLYLAYDMLQLTLLLFLTGGLENPFAVLMLAPLLVAASTLSLPAVVGLTGLTIACFTGLSLHALPLPWPGDEGVMLPPLYRLGIWSALVLSAAFIGTYLFQVAERLRSLSDALTASEAALARAQRISAVGALAAAAAHELGSPLGTIAVVAKELARDIPADSPQAEDLQLLQSQVARCRDILAELARHPDEAAGDTFAPLPLAALVETIASPYRKPGIALVIETENEPEEGAPGVRDIPEVIHGLGNILQNAMQFARTTVRVTIDWTPPGVQITVADDGPGFPPGLLSRLGEPYVSGRTSTARQTGGNMGLGVFIAQTLLEKSGAVVSYGNGRQGGAKVAARWKKPNFVL</sequence>
<accession>A0ABW2KXF4</accession>
<feature type="transmembrane region" description="Helical" evidence="9">
    <location>
        <begin position="56"/>
        <end position="76"/>
    </location>
</feature>
<dbReference type="SUPFAM" id="SSF47384">
    <property type="entry name" value="Homodimeric domain of signal transducing histidine kinase"/>
    <property type="match status" value="1"/>
</dbReference>
<dbReference type="PANTHER" id="PTHR44936:SF10">
    <property type="entry name" value="SENSOR PROTEIN RSTB"/>
    <property type="match status" value="1"/>
</dbReference>
<dbReference type="InterPro" id="IPR005467">
    <property type="entry name" value="His_kinase_dom"/>
</dbReference>
<dbReference type="Gene3D" id="1.10.287.130">
    <property type="match status" value="1"/>
</dbReference>
<keyword evidence="6" id="KW-0547">Nucleotide-binding</keyword>
<dbReference type="Proteomes" id="UP001596456">
    <property type="component" value="Unassembled WGS sequence"/>
</dbReference>
<dbReference type="InterPro" id="IPR047770">
    <property type="entry name" value="RegB"/>
</dbReference>
<keyword evidence="5" id="KW-0808">Transferase</keyword>
<feature type="transmembrane region" description="Helical" evidence="9">
    <location>
        <begin position="28"/>
        <end position="49"/>
    </location>
</feature>
<dbReference type="SMART" id="SM00388">
    <property type="entry name" value="HisKA"/>
    <property type="match status" value="1"/>
</dbReference>
<comment type="subcellular location">
    <subcellularLocation>
        <location evidence="2">Cell membrane</location>
        <topology evidence="2">Multi-pass membrane protein</topology>
    </subcellularLocation>
</comment>
<comment type="catalytic activity">
    <reaction evidence="1">
        <text>ATP + protein L-histidine = ADP + protein N-phospho-L-histidine.</text>
        <dbReference type="EC" id="2.7.13.3"/>
    </reaction>
</comment>
<evidence type="ECO:0000259" key="10">
    <source>
        <dbReference type="PROSITE" id="PS50109"/>
    </source>
</evidence>